<dbReference type="SMART" id="SM00950">
    <property type="entry name" value="Piwi"/>
    <property type="match status" value="1"/>
</dbReference>
<gene>
    <name evidence="2" type="ORF">P171DRAFT_376416</name>
</gene>
<dbReference type="InterPro" id="IPR012337">
    <property type="entry name" value="RNaseH-like_sf"/>
</dbReference>
<dbReference type="EMBL" id="MU001492">
    <property type="protein sequence ID" value="KAF2451917.1"/>
    <property type="molecule type" value="Genomic_DNA"/>
</dbReference>
<comment type="caution">
    <text evidence="2">The sequence shown here is derived from an EMBL/GenBank/DDBJ whole genome shotgun (WGS) entry which is preliminary data.</text>
</comment>
<dbReference type="GO" id="GO:0003676">
    <property type="term" value="F:nucleic acid binding"/>
    <property type="evidence" value="ECO:0007669"/>
    <property type="project" value="InterPro"/>
</dbReference>
<dbReference type="AlphaFoldDB" id="A0A9P4PX83"/>
<sequence length="319" mass="35853">MASNLALKVNMKYGGDTHHLPKAELEALLGATDIETTAVFGADVAHPPVGGREGAPSVACLVGSVDAEFMSYRGTMRLQAGRQEKIHDMRSMVKELLMIWKDKNNGQLPTSILFYRDGVSESQFVHCRDYEIVEILEAYRDLIGKDKEHDKSLKLTFVVVGKRHNTRFYAKEAAHSYVNGNLKPGLLVEDVVTDPSPYNFYLQSHQAIKGTARSAHYHVLRDDMQLGSAKLPSITHLLCFAFGRATKGVSYVAPAYMADRLCDRGQVYLRPWNDVAKEPAPRFQLSNNDKKNLSKEEINTKKQKFAEKLQRRLVRDVGE</sequence>
<dbReference type="Proteomes" id="UP000799764">
    <property type="component" value="Unassembled WGS sequence"/>
</dbReference>
<dbReference type="SUPFAM" id="SSF53098">
    <property type="entry name" value="Ribonuclease H-like"/>
    <property type="match status" value="1"/>
</dbReference>
<dbReference type="PANTHER" id="PTHR22891">
    <property type="entry name" value="EUKARYOTIC TRANSLATION INITIATION FACTOR 2C"/>
    <property type="match status" value="1"/>
</dbReference>
<dbReference type="OrthoDB" id="10252740at2759"/>
<name>A0A9P4PX83_9PLEO</name>
<proteinExistence type="predicted"/>
<dbReference type="Pfam" id="PF02171">
    <property type="entry name" value="Piwi"/>
    <property type="match status" value="1"/>
</dbReference>
<keyword evidence="3" id="KW-1185">Reference proteome</keyword>
<evidence type="ECO:0000259" key="1">
    <source>
        <dbReference type="PROSITE" id="PS50822"/>
    </source>
</evidence>
<reference evidence="2" key="1">
    <citation type="journal article" date="2020" name="Stud. Mycol.">
        <title>101 Dothideomycetes genomes: a test case for predicting lifestyles and emergence of pathogens.</title>
        <authorList>
            <person name="Haridas S."/>
            <person name="Albert R."/>
            <person name="Binder M."/>
            <person name="Bloem J."/>
            <person name="Labutti K."/>
            <person name="Salamov A."/>
            <person name="Andreopoulos B."/>
            <person name="Baker S."/>
            <person name="Barry K."/>
            <person name="Bills G."/>
            <person name="Bluhm B."/>
            <person name="Cannon C."/>
            <person name="Castanera R."/>
            <person name="Culley D."/>
            <person name="Daum C."/>
            <person name="Ezra D."/>
            <person name="Gonzalez J."/>
            <person name="Henrissat B."/>
            <person name="Kuo A."/>
            <person name="Liang C."/>
            <person name="Lipzen A."/>
            <person name="Lutzoni F."/>
            <person name="Magnuson J."/>
            <person name="Mondo S."/>
            <person name="Nolan M."/>
            <person name="Ohm R."/>
            <person name="Pangilinan J."/>
            <person name="Park H.-J."/>
            <person name="Ramirez L."/>
            <person name="Alfaro M."/>
            <person name="Sun H."/>
            <person name="Tritt A."/>
            <person name="Yoshinaga Y."/>
            <person name="Zwiers L.-H."/>
            <person name="Turgeon B."/>
            <person name="Goodwin S."/>
            <person name="Spatafora J."/>
            <person name="Crous P."/>
            <person name="Grigoriev I."/>
        </authorList>
    </citation>
    <scope>NUCLEOTIDE SEQUENCE</scope>
    <source>
        <strain evidence="2">CBS 690.94</strain>
    </source>
</reference>
<feature type="domain" description="Piwi" evidence="1">
    <location>
        <begin position="1"/>
        <end position="261"/>
    </location>
</feature>
<dbReference type="InterPro" id="IPR003165">
    <property type="entry name" value="Piwi"/>
</dbReference>
<protein>
    <submittedName>
        <fullName evidence="2">Stem cell self-renewal protein Piwi</fullName>
    </submittedName>
</protein>
<organism evidence="2 3">
    <name type="scientific">Karstenula rhodostoma CBS 690.94</name>
    <dbReference type="NCBI Taxonomy" id="1392251"/>
    <lineage>
        <taxon>Eukaryota</taxon>
        <taxon>Fungi</taxon>
        <taxon>Dikarya</taxon>
        <taxon>Ascomycota</taxon>
        <taxon>Pezizomycotina</taxon>
        <taxon>Dothideomycetes</taxon>
        <taxon>Pleosporomycetidae</taxon>
        <taxon>Pleosporales</taxon>
        <taxon>Massarineae</taxon>
        <taxon>Didymosphaeriaceae</taxon>
        <taxon>Karstenula</taxon>
    </lineage>
</organism>
<dbReference type="PROSITE" id="PS50822">
    <property type="entry name" value="PIWI"/>
    <property type="match status" value="1"/>
</dbReference>
<evidence type="ECO:0000313" key="2">
    <source>
        <dbReference type="EMBL" id="KAF2451917.1"/>
    </source>
</evidence>
<evidence type="ECO:0000313" key="3">
    <source>
        <dbReference type="Proteomes" id="UP000799764"/>
    </source>
</evidence>
<feature type="non-terminal residue" evidence="2">
    <location>
        <position position="319"/>
    </location>
</feature>
<dbReference type="Gene3D" id="3.30.420.10">
    <property type="entry name" value="Ribonuclease H-like superfamily/Ribonuclease H"/>
    <property type="match status" value="1"/>
</dbReference>
<dbReference type="InterPro" id="IPR036397">
    <property type="entry name" value="RNaseH_sf"/>
</dbReference>
<accession>A0A9P4PX83</accession>